<protein>
    <submittedName>
        <fullName evidence="2">Uncharacterized protein</fullName>
    </submittedName>
</protein>
<feature type="compositionally biased region" description="Basic residues" evidence="1">
    <location>
        <begin position="61"/>
        <end position="72"/>
    </location>
</feature>
<organism evidence="2 3">
    <name type="scientific">Nesidiocoris tenuis</name>
    <dbReference type="NCBI Taxonomy" id="355587"/>
    <lineage>
        <taxon>Eukaryota</taxon>
        <taxon>Metazoa</taxon>
        <taxon>Ecdysozoa</taxon>
        <taxon>Arthropoda</taxon>
        <taxon>Hexapoda</taxon>
        <taxon>Insecta</taxon>
        <taxon>Pterygota</taxon>
        <taxon>Neoptera</taxon>
        <taxon>Paraneoptera</taxon>
        <taxon>Hemiptera</taxon>
        <taxon>Heteroptera</taxon>
        <taxon>Panheteroptera</taxon>
        <taxon>Cimicomorpha</taxon>
        <taxon>Miridae</taxon>
        <taxon>Dicyphina</taxon>
        <taxon>Nesidiocoris</taxon>
    </lineage>
</organism>
<keyword evidence="3" id="KW-1185">Reference proteome</keyword>
<evidence type="ECO:0000313" key="3">
    <source>
        <dbReference type="Proteomes" id="UP000479000"/>
    </source>
</evidence>
<evidence type="ECO:0000313" key="2">
    <source>
        <dbReference type="EMBL" id="CAA9993914.1"/>
    </source>
</evidence>
<gene>
    <name evidence="2" type="ORF">NTEN_LOCUS759</name>
</gene>
<dbReference type="EMBL" id="CADCXU010001343">
    <property type="protein sequence ID" value="CAA9993914.1"/>
    <property type="molecule type" value="Genomic_DNA"/>
</dbReference>
<evidence type="ECO:0000256" key="1">
    <source>
        <dbReference type="SAM" id="MobiDB-lite"/>
    </source>
</evidence>
<feature type="region of interest" description="Disordered" evidence="1">
    <location>
        <begin position="47"/>
        <end position="72"/>
    </location>
</feature>
<accession>A0A6H5FXI0</accession>
<name>A0A6H5FXI0_9HEMI</name>
<reference evidence="2 3" key="1">
    <citation type="submission" date="2020-02" db="EMBL/GenBank/DDBJ databases">
        <authorList>
            <person name="Ferguson B K."/>
        </authorList>
    </citation>
    <scope>NUCLEOTIDE SEQUENCE [LARGE SCALE GENOMIC DNA]</scope>
</reference>
<dbReference type="Proteomes" id="UP000479000">
    <property type="component" value="Unassembled WGS sequence"/>
</dbReference>
<dbReference type="AlphaFoldDB" id="A0A6H5FXI0"/>
<proteinExistence type="predicted"/>
<sequence>MNHKRGQPDIVALRRSATARKVPTCGWPEVADLISTSIRKIPKITGLTSLRSGNPRENRSNRKSTRLGKRARGWKRVKGVPLEEKIPTLVDILASGFLAATR</sequence>